<dbReference type="EMBL" id="JWSY01000029">
    <property type="protein sequence ID" value="KIC55857.1"/>
    <property type="molecule type" value="Genomic_DNA"/>
</dbReference>
<evidence type="ECO:0000313" key="1">
    <source>
        <dbReference type="EMBL" id="KIC55857.1"/>
    </source>
</evidence>
<evidence type="ECO:0000313" key="2">
    <source>
        <dbReference type="Proteomes" id="UP000031166"/>
    </source>
</evidence>
<dbReference type="AlphaFoldDB" id="A0A0B4CHA7"/>
<protein>
    <submittedName>
        <fullName evidence="1">Uncharacterized protein</fullName>
    </submittedName>
</protein>
<name>A0A0B4CHA7_9CAUL</name>
<sequence length="68" mass="7729">MIATEDVEISIRRMRCQDALADEGVSLLPAALYVRWPVSQSSRTSSDHEVWSKIIRERITECFCLAST</sequence>
<gene>
    <name evidence="1" type="ORF">RM53_14950</name>
</gene>
<proteinExistence type="predicted"/>
<organism evidence="1 2">
    <name type="scientific">Brevundimonas nasdae</name>
    <dbReference type="NCBI Taxonomy" id="172043"/>
    <lineage>
        <taxon>Bacteria</taxon>
        <taxon>Pseudomonadati</taxon>
        <taxon>Pseudomonadota</taxon>
        <taxon>Alphaproteobacteria</taxon>
        <taxon>Caulobacterales</taxon>
        <taxon>Caulobacteraceae</taxon>
        <taxon>Brevundimonas</taxon>
    </lineage>
</organism>
<comment type="caution">
    <text evidence="1">The sequence shown here is derived from an EMBL/GenBank/DDBJ whole genome shotgun (WGS) entry which is preliminary data.</text>
</comment>
<dbReference type="Proteomes" id="UP000031166">
    <property type="component" value="Unassembled WGS sequence"/>
</dbReference>
<accession>A0A0B4CHA7</accession>
<reference evidence="1 2" key="1">
    <citation type="submission" date="2014-12" db="EMBL/GenBank/DDBJ databases">
        <title>Genome sequencing of Brevundimonas nasdae TPW30.</title>
        <authorList>
            <person name="Tan P.W."/>
            <person name="Chan K.-G."/>
        </authorList>
    </citation>
    <scope>NUCLEOTIDE SEQUENCE [LARGE SCALE GENOMIC DNA]</scope>
    <source>
        <strain evidence="1 2">TPW30</strain>
    </source>
</reference>